<reference evidence="2" key="1">
    <citation type="journal article" date="2018" name="BMC Genomics">
        <title>Genomic insights into host adaptation between the wheat stripe rust pathogen (Puccinia striiformis f. sp. tritici) and the barley stripe rust pathogen (Puccinia striiformis f. sp. hordei).</title>
        <authorList>
            <person name="Xia C."/>
            <person name="Wang M."/>
            <person name="Yin C."/>
            <person name="Cornejo O.E."/>
            <person name="Hulbert S.H."/>
            <person name="Chen X."/>
        </authorList>
    </citation>
    <scope>NUCLEOTIDE SEQUENCE [LARGE SCALE GENOMIC DNA]</scope>
    <source>
        <strain evidence="2">93-210</strain>
    </source>
</reference>
<evidence type="ECO:0000313" key="2">
    <source>
        <dbReference type="Proteomes" id="UP001060170"/>
    </source>
</evidence>
<name>A0ACC0EW79_9BASI</name>
<reference evidence="1 2" key="3">
    <citation type="journal article" date="2022" name="Microbiol. Spectr.">
        <title>Folding features and dynamics of 3D genome architecture in plant fungal pathogens.</title>
        <authorList>
            <person name="Xia C."/>
        </authorList>
    </citation>
    <scope>NUCLEOTIDE SEQUENCE [LARGE SCALE GENOMIC DNA]</scope>
    <source>
        <strain evidence="1 2">93-210</strain>
    </source>
</reference>
<dbReference type="Proteomes" id="UP001060170">
    <property type="component" value="Chromosome 1"/>
</dbReference>
<protein>
    <submittedName>
        <fullName evidence="1">Uncharacterized protein</fullName>
    </submittedName>
</protein>
<keyword evidence="2" id="KW-1185">Reference proteome</keyword>
<accession>A0ACC0EW79</accession>
<proteinExistence type="predicted"/>
<gene>
    <name evidence="1" type="ORF">MJO28_000014</name>
</gene>
<comment type="caution">
    <text evidence="1">The sequence shown here is derived from an EMBL/GenBank/DDBJ whole genome shotgun (WGS) entry which is preliminary data.</text>
</comment>
<evidence type="ECO:0000313" key="1">
    <source>
        <dbReference type="EMBL" id="KAI7961920.1"/>
    </source>
</evidence>
<sequence>MLLSTKILVAIQLLHCWSVLAYPNFIAKDLVKRSEGIIDGTASHQSLPFGAGTLVPEEPESGNQQLKGLSQEKHGQWPTSEVIPTSGDVGHQEGPAGIDGSKALNELHSPEGITEEHKSENHQLKGLSLEELNQWLTDVIFPTLGNVGHQKGIISSAKREEIAAHISPNFNNYRDTIGEVELAIEALRFIEDLTRIKVNHVGELPVLKTPEDFRYFVGNQALEVLDKIKEVRHQPAIGPLGDEDRSIRDMLEKIEKVIHSHL</sequence>
<dbReference type="EMBL" id="CM045865">
    <property type="protein sequence ID" value="KAI7961920.1"/>
    <property type="molecule type" value="Genomic_DNA"/>
</dbReference>
<reference evidence="2" key="2">
    <citation type="journal article" date="2018" name="Mol. Plant Microbe Interact.">
        <title>Genome sequence resources for the wheat stripe rust pathogen (Puccinia striiformis f. sp. tritici) and the barley stripe rust pathogen (Puccinia striiformis f. sp. hordei).</title>
        <authorList>
            <person name="Xia C."/>
            <person name="Wang M."/>
            <person name="Yin C."/>
            <person name="Cornejo O.E."/>
            <person name="Hulbert S.H."/>
            <person name="Chen X."/>
        </authorList>
    </citation>
    <scope>NUCLEOTIDE SEQUENCE [LARGE SCALE GENOMIC DNA]</scope>
    <source>
        <strain evidence="2">93-210</strain>
    </source>
</reference>
<organism evidence="1 2">
    <name type="scientific">Puccinia striiformis f. sp. tritici</name>
    <dbReference type="NCBI Taxonomy" id="168172"/>
    <lineage>
        <taxon>Eukaryota</taxon>
        <taxon>Fungi</taxon>
        <taxon>Dikarya</taxon>
        <taxon>Basidiomycota</taxon>
        <taxon>Pucciniomycotina</taxon>
        <taxon>Pucciniomycetes</taxon>
        <taxon>Pucciniales</taxon>
        <taxon>Pucciniaceae</taxon>
        <taxon>Puccinia</taxon>
    </lineage>
</organism>